<keyword evidence="2" id="KW-1185">Reference proteome</keyword>
<dbReference type="Proteomes" id="UP000019426">
    <property type="component" value="Chromosome M2/40_rep1"/>
</dbReference>
<dbReference type="SUPFAM" id="SSF48239">
    <property type="entry name" value="Terpenoid cyclases/Protein prenyltransferases"/>
    <property type="match status" value="1"/>
</dbReference>
<dbReference type="STRING" id="1216932.CM240_0718"/>
<organism evidence="1 2">
    <name type="scientific">Clostridium bornimense</name>
    <dbReference type="NCBI Taxonomy" id="1216932"/>
    <lineage>
        <taxon>Bacteria</taxon>
        <taxon>Bacillati</taxon>
        <taxon>Bacillota</taxon>
        <taxon>Clostridia</taxon>
        <taxon>Eubacteriales</taxon>
        <taxon>Clostridiaceae</taxon>
        <taxon>Clostridium</taxon>
    </lineage>
</organism>
<evidence type="ECO:0000313" key="2">
    <source>
        <dbReference type="Proteomes" id="UP000019426"/>
    </source>
</evidence>
<dbReference type="EMBL" id="HG917868">
    <property type="protein sequence ID" value="CDM67883.1"/>
    <property type="molecule type" value="Genomic_DNA"/>
</dbReference>
<proteinExistence type="predicted"/>
<name>W6RUB0_9CLOT</name>
<gene>
    <name evidence="1" type="ORF">CM240_0718</name>
</gene>
<dbReference type="KEGG" id="clt:CM240_0718"/>
<dbReference type="RefSeq" id="WP_341349772.1">
    <property type="nucleotide sequence ID" value="NZ_HG917868.1"/>
</dbReference>
<sequence>MMISKETYLEIKTWIYRNARNIELSLWKYHFENGTKEDVLSALSVYQNEDGGFGNALEPDSWNPNSSPYTTLYAINILKSINYFDLTHPIYKGITKYLFSEKDFEEYGWRFSIHSNDHYPHAPWMNFNEETNITESIGVTAELSAFILEYIDNNTDLYQKIINLIHKLFYKLTSDNNLGEMGIGGFIVLFNTIKKLKMRDFDYTCIEKKLNYLVKNSIEYDISKWIFYGVRPSRYIRTPNSIYYEENKEILRKELNYIIETKPKDDVWGITWTWFENNEKYPKEFTLSENWWKAYKAIENLSLLKNFDKLEL</sequence>
<evidence type="ECO:0000313" key="1">
    <source>
        <dbReference type="EMBL" id="CDM67883.1"/>
    </source>
</evidence>
<accession>W6RUB0</accession>
<dbReference type="InterPro" id="IPR008930">
    <property type="entry name" value="Terpenoid_cyclase/PrenylTrfase"/>
</dbReference>
<dbReference type="eggNOG" id="ENOG502Z95C">
    <property type="taxonomic scope" value="Bacteria"/>
</dbReference>
<reference evidence="1 2" key="1">
    <citation type="submission" date="2013-11" db="EMBL/GenBank/DDBJ databases">
        <title>Complete genome sequence of Clostridum sp. M2/40.</title>
        <authorList>
            <person name="Wibberg D."/>
            <person name="Puehler A."/>
            <person name="Schlueter A."/>
        </authorList>
    </citation>
    <scope>NUCLEOTIDE SEQUENCE [LARGE SCALE GENOMIC DNA]</scope>
    <source>
        <strain evidence="2">M2/40</strain>
    </source>
</reference>
<dbReference type="PATRIC" id="fig|1216932.3.peg.704"/>
<dbReference type="HOGENOM" id="CLU_051344_0_0_9"/>
<dbReference type="AlphaFoldDB" id="W6RUB0"/>
<protein>
    <submittedName>
        <fullName evidence="1">Uncharacterized protein</fullName>
    </submittedName>
</protein>